<feature type="repeat" description="TPR" evidence="3">
    <location>
        <begin position="121"/>
        <end position="154"/>
    </location>
</feature>
<feature type="compositionally biased region" description="Low complexity" evidence="4">
    <location>
        <begin position="430"/>
        <end position="440"/>
    </location>
</feature>
<dbReference type="PROSITE" id="PS51257">
    <property type="entry name" value="PROKAR_LIPOPROTEIN"/>
    <property type="match status" value="1"/>
</dbReference>
<dbReference type="Pfam" id="PF13432">
    <property type="entry name" value="TPR_16"/>
    <property type="match status" value="1"/>
</dbReference>
<evidence type="ECO:0000256" key="1">
    <source>
        <dbReference type="ARBA" id="ARBA00022737"/>
    </source>
</evidence>
<feature type="repeat" description="TPR" evidence="3">
    <location>
        <begin position="189"/>
        <end position="222"/>
    </location>
</feature>
<evidence type="ECO:0000256" key="4">
    <source>
        <dbReference type="SAM" id="MobiDB-lite"/>
    </source>
</evidence>
<feature type="region of interest" description="Disordered" evidence="4">
    <location>
        <begin position="663"/>
        <end position="711"/>
    </location>
</feature>
<proteinExistence type="predicted"/>
<feature type="compositionally biased region" description="Low complexity" evidence="4">
    <location>
        <begin position="468"/>
        <end position="489"/>
    </location>
</feature>
<dbReference type="SMART" id="SM00028">
    <property type="entry name" value="TPR"/>
    <property type="match status" value="3"/>
</dbReference>
<dbReference type="GO" id="GO:0000993">
    <property type="term" value="F:RNA polymerase II complex binding"/>
    <property type="evidence" value="ECO:0007669"/>
    <property type="project" value="TreeGrafter"/>
</dbReference>
<dbReference type="Proteomes" id="UP000318384">
    <property type="component" value="Chromosome"/>
</dbReference>
<dbReference type="GO" id="GO:0006368">
    <property type="term" value="P:transcription elongation by RNA polymerase II"/>
    <property type="evidence" value="ECO:0007669"/>
    <property type="project" value="TreeGrafter"/>
</dbReference>
<organism evidence="5 6">
    <name type="scientific">Gimesia aquarii</name>
    <dbReference type="NCBI Taxonomy" id="2527964"/>
    <lineage>
        <taxon>Bacteria</taxon>
        <taxon>Pseudomonadati</taxon>
        <taxon>Planctomycetota</taxon>
        <taxon>Planctomycetia</taxon>
        <taxon>Planctomycetales</taxon>
        <taxon>Planctomycetaceae</taxon>
        <taxon>Gimesia</taxon>
    </lineage>
</organism>
<feature type="compositionally biased region" description="Polar residues" evidence="4">
    <location>
        <begin position="677"/>
        <end position="700"/>
    </location>
</feature>
<reference evidence="5 6" key="1">
    <citation type="submission" date="2019-03" db="EMBL/GenBank/DDBJ databases">
        <title>Deep-cultivation of Planctomycetes and their phenomic and genomic characterization uncovers novel biology.</title>
        <authorList>
            <person name="Wiegand S."/>
            <person name="Jogler M."/>
            <person name="Boedeker C."/>
            <person name="Pinto D."/>
            <person name="Vollmers J."/>
            <person name="Rivas-Marin E."/>
            <person name="Kohn T."/>
            <person name="Peeters S.H."/>
            <person name="Heuer A."/>
            <person name="Rast P."/>
            <person name="Oberbeckmann S."/>
            <person name="Bunk B."/>
            <person name="Jeske O."/>
            <person name="Meyerdierks A."/>
            <person name="Storesund J.E."/>
            <person name="Kallscheuer N."/>
            <person name="Luecker S."/>
            <person name="Lage O.M."/>
            <person name="Pohl T."/>
            <person name="Merkel B.J."/>
            <person name="Hornburger P."/>
            <person name="Mueller R.-W."/>
            <person name="Bruemmer F."/>
            <person name="Labrenz M."/>
            <person name="Spormann A.M."/>
            <person name="Op den Camp H."/>
            <person name="Overmann J."/>
            <person name="Amann R."/>
            <person name="Jetten M.S.M."/>
            <person name="Mascher T."/>
            <person name="Medema M.H."/>
            <person name="Devos D.P."/>
            <person name="Kaster A.-K."/>
            <person name="Ovreas L."/>
            <person name="Rohde M."/>
            <person name="Galperin M.Y."/>
            <person name="Jogler C."/>
        </authorList>
    </citation>
    <scope>NUCLEOTIDE SEQUENCE [LARGE SCALE GENOMIC DNA]</scope>
    <source>
        <strain evidence="5 6">V202</strain>
    </source>
</reference>
<evidence type="ECO:0000313" key="5">
    <source>
        <dbReference type="EMBL" id="QDU08836.1"/>
    </source>
</evidence>
<feature type="compositionally biased region" description="Polar residues" evidence="4">
    <location>
        <begin position="448"/>
        <end position="458"/>
    </location>
</feature>
<accession>A0A517WUA6</accession>
<feature type="region of interest" description="Disordered" evidence="4">
    <location>
        <begin position="372"/>
        <end position="403"/>
    </location>
</feature>
<feature type="compositionally biased region" description="Polar residues" evidence="4">
    <location>
        <begin position="372"/>
        <end position="382"/>
    </location>
</feature>
<name>A0A517WUA6_9PLAN</name>
<evidence type="ECO:0000313" key="6">
    <source>
        <dbReference type="Proteomes" id="UP000318384"/>
    </source>
</evidence>
<gene>
    <name evidence="5" type="ORF">V202x_22060</name>
</gene>
<evidence type="ECO:0000256" key="2">
    <source>
        <dbReference type="ARBA" id="ARBA00022803"/>
    </source>
</evidence>
<dbReference type="InterPro" id="IPR031101">
    <property type="entry name" value="Ctr9"/>
</dbReference>
<feature type="region of interest" description="Disordered" evidence="4">
    <location>
        <begin position="61"/>
        <end position="101"/>
    </location>
</feature>
<dbReference type="InterPro" id="IPR019734">
    <property type="entry name" value="TPR_rpt"/>
</dbReference>
<keyword evidence="1" id="KW-0677">Repeat</keyword>
<protein>
    <submittedName>
        <fullName evidence="5">Tetratricopeptide repeat protein</fullName>
    </submittedName>
</protein>
<dbReference type="GO" id="GO:0006355">
    <property type="term" value="P:regulation of DNA-templated transcription"/>
    <property type="evidence" value="ECO:0007669"/>
    <property type="project" value="InterPro"/>
</dbReference>
<dbReference type="Gene3D" id="1.25.40.10">
    <property type="entry name" value="Tetratricopeptide repeat domain"/>
    <property type="match status" value="1"/>
</dbReference>
<feature type="compositionally biased region" description="Polar residues" evidence="4">
    <location>
        <begin position="567"/>
        <end position="590"/>
    </location>
</feature>
<dbReference type="PROSITE" id="PS50005">
    <property type="entry name" value="TPR"/>
    <property type="match status" value="3"/>
</dbReference>
<feature type="compositionally biased region" description="Polar residues" evidence="4">
    <location>
        <begin position="73"/>
        <end position="98"/>
    </location>
</feature>
<dbReference type="EMBL" id="CP037422">
    <property type="protein sequence ID" value="QDU08836.1"/>
    <property type="molecule type" value="Genomic_DNA"/>
</dbReference>
<dbReference type="PANTHER" id="PTHR14027:SF2">
    <property type="entry name" value="RNA POLYMERASE-ASSOCIATED PROTEIN CTR9 HOMOLOG"/>
    <property type="match status" value="1"/>
</dbReference>
<dbReference type="SUPFAM" id="SSF48452">
    <property type="entry name" value="TPR-like"/>
    <property type="match status" value="1"/>
</dbReference>
<feature type="region of interest" description="Disordered" evidence="4">
    <location>
        <begin position="426"/>
        <end position="538"/>
    </location>
</feature>
<feature type="compositionally biased region" description="Polar residues" evidence="4">
    <location>
        <begin position="505"/>
        <end position="538"/>
    </location>
</feature>
<keyword evidence="6" id="KW-1185">Reference proteome</keyword>
<feature type="region of interest" description="Disordered" evidence="4">
    <location>
        <begin position="565"/>
        <end position="590"/>
    </location>
</feature>
<sequence length="711" mass="78984">MKTRMFQHVVFLSLLSILIYGCQSGPFARNSQLSDSFAQDSSEMKNESEIQKSLREAMAVERQKGQSERNRRNSQPDPSASLAELSTPNQNQNHLTRPTESKILPISSTEPAPLESNDTTVIRELNLAYDADRSGNIEKAQGYYQRVLTLDPDNFGALHRLAIIEDKKNNFPTAEAYYLKALKLDPSNADLLSDIGYSYMLQGRDDYGEKYLHEALKYQPGHRRSLDHLGWYYGRMGQYDQALSLFRMTGGEAQAQLKFAQLFPGVEPNPTLAQGGAKPHNVQMVGPENTMGGIQTAGQFQTDYDQNIQHVGGGGSGQSSSLQMVNPSGNNPTLQIAEMMKRERDRAIQARGDQQLPSISPNQLMTKQVTGYPNQATGNVQDTPPLMVNPSETAPTSGAKAPQIQAWPPAGDPGITQAVEASNYWASKAQQQQKQQQQIQNRTARPLSPSQIQQQQYRNPVVQGRQSMQQRQPRNMTPRQQQQMRRQQMAPANVPRAGQPMYGRQYQSPGQFPNYQINSTQSPPQQQRSHSENIQQNHEQQLVKEAVRTGMNMGPGQMFPVAEGKSNHPNSSPLMSSQIPTSNPIPASAQVPQQNVYQTGGQSIRQVGTGQPTYQQQISRGISQAGYEFSNQQTLQMNGFNSATQNRNLGRIHEIPSSVPQSAMYSNNPAFAPANVRSHNPEPNQQISSPVQWGAQQQASPYHFPAQQGQY</sequence>
<feature type="compositionally biased region" description="Basic and acidic residues" evidence="4">
    <location>
        <begin position="61"/>
        <end position="71"/>
    </location>
</feature>
<dbReference type="PANTHER" id="PTHR14027">
    <property type="entry name" value="RNA POLYMERASE-ASSOCIATED PROTEIN CTR9"/>
    <property type="match status" value="1"/>
</dbReference>
<keyword evidence="2 3" id="KW-0802">TPR repeat</keyword>
<feature type="repeat" description="TPR" evidence="3">
    <location>
        <begin position="155"/>
        <end position="188"/>
    </location>
</feature>
<dbReference type="OrthoDB" id="215821at2"/>
<dbReference type="AlphaFoldDB" id="A0A517WUA6"/>
<evidence type="ECO:0000256" key="3">
    <source>
        <dbReference type="PROSITE-ProRule" id="PRU00339"/>
    </source>
</evidence>
<dbReference type="InterPro" id="IPR011990">
    <property type="entry name" value="TPR-like_helical_dom_sf"/>
</dbReference>